<dbReference type="InterPro" id="IPR052016">
    <property type="entry name" value="Bact_Sigma-Reg"/>
</dbReference>
<dbReference type="SUPFAM" id="SSF55785">
    <property type="entry name" value="PYP-like sensor domain (PAS domain)"/>
    <property type="match status" value="1"/>
</dbReference>
<feature type="compositionally biased region" description="Basic and acidic residues" evidence="2">
    <location>
        <begin position="1"/>
        <end position="10"/>
    </location>
</feature>
<reference evidence="6" key="1">
    <citation type="journal article" date="2019" name="Int. J. Syst. Evol. Microbiol.">
        <title>The Global Catalogue of Microorganisms (GCM) 10K type strain sequencing project: providing services to taxonomists for standard genome sequencing and annotation.</title>
        <authorList>
            <consortium name="The Broad Institute Genomics Platform"/>
            <consortium name="The Broad Institute Genome Sequencing Center for Infectious Disease"/>
            <person name="Wu L."/>
            <person name="Ma J."/>
        </authorList>
    </citation>
    <scope>NUCLEOTIDE SEQUENCE [LARGE SCALE GENOMIC DNA]</scope>
    <source>
        <strain evidence="6">CECT 7649</strain>
    </source>
</reference>
<keyword evidence="1 5" id="KW-0378">Hydrolase</keyword>
<dbReference type="Gene3D" id="3.60.40.10">
    <property type="entry name" value="PPM-type phosphatase domain"/>
    <property type="match status" value="1"/>
</dbReference>
<feature type="region of interest" description="Disordered" evidence="2">
    <location>
        <begin position="1"/>
        <end position="86"/>
    </location>
</feature>
<dbReference type="Gene3D" id="2.10.70.100">
    <property type="match status" value="1"/>
</dbReference>
<dbReference type="InterPro" id="IPR000700">
    <property type="entry name" value="PAS-assoc_C"/>
</dbReference>
<dbReference type="Proteomes" id="UP001596496">
    <property type="component" value="Unassembled WGS sequence"/>
</dbReference>
<name>A0ABW2P994_9ACTN</name>
<evidence type="ECO:0000256" key="2">
    <source>
        <dbReference type="SAM" id="MobiDB-lite"/>
    </source>
</evidence>
<protein>
    <submittedName>
        <fullName evidence="5">PP2C family protein-serine/threonine phosphatase</fullName>
        <ecNumber evidence="5">3.1.3.16</ecNumber>
    </submittedName>
</protein>
<dbReference type="PANTHER" id="PTHR43156:SF2">
    <property type="entry name" value="STAGE II SPORULATION PROTEIN E"/>
    <property type="match status" value="1"/>
</dbReference>
<dbReference type="PROSITE" id="PS50113">
    <property type="entry name" value="PAC"/>
    <property type="match status" value="1"/>
</dbReference>
<dbReference type="InterPro" id="IPR001932">
    <property type="entry name" value="PPM-type_phosphatase-like_dom"/>
</dbReference>
<dbReference type="GO" id="GO:0004722">
    <property type="term" value="F:protein serine/threonine phosphatase activity"/>
    <property type="evidence" value="ECO:0007669"/>
    <property type="project" value="UniProtKB-EC"/>
</dbReference>
<comment type="caution">
    <text evidence="5">The sequence shown here is derived from an EMBL/GenBank/DDBJ whole genome shotgun (WGS) entry which is preliminary data.</text>
</comment>
<evidence type="ECO:0000313" key="6">
    <source>
        <dbReference type="Proteomes" id="UP001596496"/>
    </source>
</evidence>
<dbReference type="PROSITE" id="PS51746">
    <property type="entry name" value="PPM_2"/>
    <property type="match status" value="1"/>
</dbReference>
<dbReference type="SMART" id="SM00331">
    <property type="entry name" value="PP2C_SIG"/>
    <property type="match status" value="1"/>
</dbReference>
<feature type="domain" description="PAC" evidence="3">
    <location>
        <begin position="289"/>
        <end position="340"/>
    </location>
</feature>
<dbReference type="PANTHER" id="PTHR43156">
    <property type="entry name" value="STAGE II SPORULATION PROTEIN E-RELATED"/>
    <property type="match status" value="1"/>
</dbReference>
<evidence type="ECO:0000259" key="4">
    <source>
        <dbReference type="PROSITE" id="PS51746"/>
    </source>
</evidence>
<dbReference type="RefSeq" id="WP_380827291.1">
    <property type="nucleotide sequence ID" value="NZ_JBHTCG010000009.1"/>
</dbReference>
<sequence>MGTDGGERGRRFTPVTTSSDGAGPPHTGSDGAGARHTGPITGLDGAGPHTGPDGVGPHTGLDGAGPHTGSDGQGPRTGSDGVGSRTGSDALIQAVLNGVPSQTAWYTPIRDQAGAIVDFEIRAAAPQAKDVYGRVGKELVGLRTVASYPAVAGSPLWEGYLRAMETGGPEEIARYVHVDTVEGVPHRSSFTVNATRVAGGLLASWVRDDDEQRLFARLAHTERLGHLGWGYWNMETGDIEWSHQMYAIHGRDPDDGPLDLRGYAAITHAEDQPVLHHALATITNAAGPHEFEIRVYVGDALRHLRIVGEAGRDGSGQAVEVHGVAQDVTEWRYAHDQLAQTRRRLEEELRLTAELQHIIMPVQESLIHLPGLRVGVRYDAAQTALLGGDWYQAMPLSGDQALLAVGDVAGSGLPAASAMAKLRHAITGLAFADHDPDRILGALNRLLRAVRPDVLATAVVGRFDRRDRTLTFTHAGHPPMLLVRGSTVHRVLHPGVLLGVFDDAGYTHAGIRLEPDDLLVMYTDGLIERPGRDLYEGLDILAATIAEVMRSGPPDRLSAVMEALVPSNTSDDTCILVAHVTPNVQEST</sequence>
<proteinExistence type="predicted"/>
<dbReference type="EC" id="3.1.3.16" evidence="5"/>
<dbReference type="Pfam" id="PF07228">
    <property type="entry name" value="SpoIIE"/>
    <property type="match status" value="1"/>
</dbReference>
<gene>
    <name evidence="5" type="ORF">ACFQSB_16035</name>
</gene>
<accession>A0ABW2P994</accession>
<evidence type="ECO:0000259" key="3">
    <source>
        <dbReference type="PROSITE" id="PS50113"/>
    </source>
</evidence>
<evidence type="ECO:0000313" key="5">
    <source>
        <dbReference type="EMBL" id="MFC7383731.1"/>
    </source>
</evidence>
<keyword evidence="6" id="KW-1185">Reference proteome</keyword>
<dbReference type="EMBL" id="JBHTCG010000009">
    <property type="protein sequence ID" value="MFC7383731.1"/>
    <property type="molecule type" value="Genomic_DNA"/>
</dbReference>
<dbReference type="Gene3D" id="3.30.450.20">
    <property type="entry name" value="PAS domain"/>
    <property type="match status" value="1"/>
</dbReference>
<organism evidence="5 6">
    <name type="scientific">Sphaerisporangium rhizosphaerae</name>
    <dbReference type="NCBI Taxonomy" id="2269375"/>
    <lineage>
        <taxon>Bacteria</taxon>
        <taxon>Bacillati</taxon>
        <taxon>Actinomycetota</taxon>
        <taxon>Actinomycetes</taxon>
        <taxon>Streptosporangiales</taxon>
        <taxon>Streptosporangiaceae</taxon>
        <taxon>Sphaerisporangium</taxon>
    </lineage>
</organism>
<evidence type="ECO:0000256" key="1">
    <source>
        <dbReference type="ARBA" id="ARBA00022801"/>
    </source>
</evidence>
<dbReference type="SUPFAM" id="SSF81606">
    <property type="entry name" value="PP2C-like"/>
    <property type="match status" value="1"/>
</dbReference>
<feature type="domain" description="PPM-type phosphatase" evidence="4">
    <location>
        <begin position="373"/>
        <end position="580"/>
    </location>
</feature>
<dbReference type="InterPro" id="IPR035965">
    <property type="entry name" value="PAS-like_dom_sf"/>
</dbReference>
<dbReference type="InterPro" id="IPR036457">
    <property type="entry name" value="PPM-type-like_dom_sf"/>
</dbReference>